<keyword evidence="15" id="KW-1185">Reference proteome</keyword>
<feature type="repeat" description="TPR" evidence="9">
    <location>
        <begin position="218"/>
        <end position="251"/>
    </location>
</feature>
<dbReference type="GO" id="GO:0000155">
    <property type="term" value="F:phosphorelay sensor kinase activity"/>
    <property type="evidence" value="ECO:0007669"/>
    <property type="project" value="InterPro"/>
</dbReference>
<feature type="coiled-coil region" evidence="10">
    <location>
        <begin position="388"/>
        <end position="415"/>
    </location>
</feature>
<protein>
    <recommendedName>
        <fullName evidence="2">histidine kinase</fullName>
        <ecNumber evidence="2">2.7.13.3</ecNumber>
    </recommendedName>
</protein>
<dbReference type="Gene3D" id="1.25.40.10">
    <property type="entry name" value="Tetratricopeptide repeat domain"/>
    <property type="match status" value="2"/>
</dbReference>
<dbReference type="SUPFAM" id="SSF48452">
    <property type="entry name" value="TPR-like"/>
    <property type="match status" value="2"/>
</dbReference>
<dbReference type="InterPro" id="IPR011990">
    <property type="entry name" value="TPR-like_helical_dom_sf"/>
</dbReference>
<accession>A0A504JEZ8</accession>
<sequence length="684" mass="79000">MKSIDVKKIVTSFIFLFSILLSAQKTSDEALNTALDSMMSNPNYSYALFSKISKNKQKSYIVRAEAELGLARYFNSIGIADSSMYYARKSLIHLRSKKHLATAYRVLGSSYRRKGKMKNARQLLFRSLEISEEIKFKEMISKVKSDLGILYINEKDFEKGLQFLKESIAIAENGQAVYGNYVNIGNIYFYKGDFDNAEKYYTKAFELMPKQKDPKVSATIALNLGSVLFENSKYKKASDYYQKSKQIADMHGLKDKSLNASIHQAMVLDAIGNEEDAIGILEAARIPAEKNHNLEIQKTINENLANIYSKIGNHQSANISLKRLYTLKDSIRYKQKQKEIVELEVKYETARKQKEIDLLKIKTANKDLELKNQQKAYSQIALEQALENEKKTNEILVLKNTKQQRENEILTLKEEQLLKNEEIKRERLLKRSFIIGFLIILLPIMALLFVYYQKLQIKNEVNMQREEINKQKIDAFLKEQELKLANTYVFAQNEERSRIARELHDYIGGNLASLKLQIENTHENDSLQESVLEQLDDIYEQVREISHNLIPKKICDTLYTNYIDNYIESLKKAKKPEIVFIPHPKNKVNRMADHLKVEIFKIIQELLTNALKYAKAGIIEICLNVYDRDIEIIFEDNGIGFDKEQSANGIGLSNIQQRLNQLQAKMDIDSMINRGTAIRIKIPN</sequence>
<evidence type="ECO:0000256" key="7">
    <source>
        <dbReference type="ARBA" id="ARBA00022840"/>
    </source>
</evidence>
<evidence type="ECO:0000313" key="15">
    <source>
        <dbReference type="Proteomes" id="UP000315540"/>
    </source>
</evidence>
<evidence type="ECO:0000256" key="1">
    <source>
        <dbReference type="ARBA" id="ARBA00000085"/>
    </source>
</evidence>
<feature type="transmembrane region" description="Helical" evidence="11">
    <location>
        <begin position="433"/>
        <end position="452"/>
    </location>
</feature>
<keyword evidence="4" id="KW-0808">Transferase</keyword>
<keyword evidence="7" id="KW-0067">ATP-binding</keyword>
<evidence type="ECO:0000256" key="12">
    <source>
        <dbReference type="SAM" id="SignalP"/>
    </source>
</evidence>
<evidence type="ECO:0000313" key="14">
    <source>
        <dbReference type="EMBL" id="TPN86203.1"/>
    </source>
</evidence>
<dbReference type="EC" id="2.7.13.3" evidence="2"/>
<keyword evidence="3" id="KW-0597">Phosphoprotein</keyword>
<evidence type="ECO:0000259" key="13">
    <source>
        <dbReference type="PROSITE" id="PS50109"/>
    </source>
</evidence>
<dbReference type="Gene3D" id="3.30.565.10">
    <property type="entry name" value="Histidine kinase-like ATPase, C-terminal domain"/>
    <property type="match status" value="1"/>
</dbReference>
<comment type="catalytic activity">
    <reaction evidence="1">
        <text>ATP + protein L-histidine = ADP + protein N-phospho-L-histidine.</text>
        <dbReference type="EC" id="2.7.13.3"/>
    </reaction>
</comment>
<dbReference type="PANTHER" id="PTHR24421:SF10">
    <property type="entry name" value="NITRATE_NITRITE SENSOR PROTEIN NARQ"/>
    <property type="match status" value="1"/>
</dbReference>
<keyword evidence="8" id="KW-0902">Two-component regulatory system</keyword>
<dbReference type="SMART" id="SM00028">
    <property type="entry name" value="TPR"/>
    <property type="match status" value="4"/>
</dbReference>
<feature type="signal peptide" evidence="12">
    <location>
        <begin position="1"/>
        <end position="23"/>
    </location>
</feature>
<evidence type="ECO:0000256" key="4">
    <source>
        <dbReference type="ARBA" id="ARBA00022679"/>
    </source>
</evidence>
<feature type="repeat" description="TPR" evidence="9">
    <location>
        <begin position="178"/>
        <end position="211"/>
    </location>
</feature>
<keyword evidence="11" id="KW-0812">Transmembrane</keyword>
<gene>
    <name evidence="14" type="ORF">FHK87_13110</name>
</gene>
<proteinExistence type="predicted"/>
<dbReference type="SUPFAM" id="SSF55874">
    <property type="entry name" value="ATPase domain of HSP90 chaperone/DNA topoisomerase II/histidine kinase"/>
    <property type="match status" value="1"/>
</dbReference>
<dbReference type="GO" id="GO:0016020">
    <property type="term" value="C:membrane"/>
    <property type="evidence" value="ECO:0007669"/>
    <property type="project" value="InterPro"/>
</dbReference>
<dbReference type="AlphaFoldDB" id="A0A504JEZ8"/>
<dbReference type="Pfam" id="PF07730">
    <property type="entry name" value="HisKA_3"/>
    <property type="match status" value="1"/>
</dbReference>
<evidence type="ECO:0000256" key="9">
    <source>
        <dbReference type="PROSITE-ProRule" id="PRU00339"/>
    </source>
</evidence>
<dbReference type="SMART" id="SM00387">
    <property type="entry name" value="HATPase_c"/>
    <property type="match status" value="1"/>
</dbReference>
<evidence type="ECO:0000256" key="8">
    <source>
        <dbReference type="ARBA" id="ARBA00023012"/>
    </source>
</evidence>
<evidence type="ECO:0000256" key="11">
    <source>
        <dbReference type="SAM" id="Phobius"/>
    </source>
</evidence>
<dbReference type="Pfam" id="PF02518">
    <property type="entry name" value="HATPase_c"/>
    <property type="match status" value="1"/>
</dbReference>
<keyword evidence="11" id="KW-0472">Membrane</keyword>
<dbReference type="InterPro" id="IPR019734">
    <property type="entry name" value="TPR_rpt"/>
</dbReference>
<evidence type="ECO:0000256" key="6">
    <source>
        <dbReference type="ARBA" id="ARBA00022777"/>
    </source>
</evidence>
<feature type="repeat" description="TPR" evidence="9">
    <location>
        <begin position="141"/>
        <end position="174"/>
    </location>
</feature>
<name>A0A504JEZ8_9FLAO</name>
<keyword evidence="9" id="KW-0802">TPR repeat</keyword>
<keyword evidence="12" id="KW-0732">Signal</keyword>
<dbReference type="InterPro" id="IPR050482">
    <property type="entry name" value="Sensor_HK_TwoCompSys"/>
</dbReference>
<feature type="domain" description="Histidine kinase" evidence="13">
    <location>
        <begin position="598"/>
        <end position="684"/>
    </location>
</feature>
<dbReference type="Proteomes" id="UP000315540">
    <property type="component" value="Unassembled WGS sequence"/>
</dbReference>
<dbReference type="InterPro" id="IPR005467">
    <property type="entry name" value="His_kinase_dom"/>
</dbReference>
<feature type="repeat" description="TPR" evidence="9">
    <location>
        <begin position="101"/>
        <end position="134"/>
    </location>
</feature>
<dbReference type="EMBL" id="VFWZ01000003">
    <property type="protein sequence ID" value="TPN86203.1"/>
    <property type="molecule type" value="Genomic_DNA"/>
</dbReference>
<organism evidence="14 15">
    <name type="scientific">Aquimarina algicola</name>
    <dbReference type="NCBI Taxonomy" id="2589995"/>
    <lineage>
        <taxon>Bacteria</taxon>
        <taxon>Pseudomonadati</taxon>
        <taxon>Bacteroidota</taxon>
        <taxon>Flavobacteriia</taxon>
        <taxon>Flavobacteriales</taxon>
        <taxon>Flavobacteriaceae</taxon>
        <taxon>Aquimarina</taxon>
    </lineage>
</organism>
<dbReference type="CDD" id="cd16917">
    <property type="entry name" value="HATPase_UhpB-NarQ-NarX-like"/>
    <property type="match status" value="1"/>
</dbReference>
<dbReference type="InterPro" id="IPR036890">
    <property type="entry name" value="HATPase_C_sf"/>
</dbReference>
<reference evidence="14 15" key="1">
    <citation type="submission" date="2019-06" db="EMBL/GenBank/DDBJ databases">
        <authorList>
            <person name="Meng X."/>
        </authorList>
    </citation>
    <scope>NUCLEOTIDE SEQUENCE [LARGE SCALE GENOMIC DNA]</scope>
    <source>
        <strain evidence="14 15">M625</strain>
    </source>
</reference>
<dbReference type="Gene3D" id="1.20.5.1930">
    <property type="match status" value="1"/>
</dbReference>
<keyword evidence="6" id="KW-0418">Kinase</keyword>
<keyword evidence="5" id="KW-0547">Nucleotide-binding</keyword>
<dbReference type="PANTHER" id="PTHR24421">
    <property type="entry name" value="NITRATE/NITRITE SENSOR PROTEIN NARX-RELATED"/>
    <property type="match status" value="1"/>
</dbReference>
<keyword evidence="11" id="KW-1133">Transmembrane helix</keyword>
<evidence type="ECO:0000256" key="5">
    <source>
        <dbReference type="ARBA" id="ARBA00022741"/>
    </source>
</evidence>
<dbReference type="GO" id="GO:0005524">
    <property type="term" value="F:ATP binding"/>
    <property type="evidence" value="ECO:0007669"/>
    <property type="project" value="UniProtKB-KW"/>
</dbReference>
<comment type="caution">
    <text evidence="14">The sequence shown here is derived from an EMBL/GenBank/DDBJ whole genome shotgun (WGS) entry which is preliminary data.</text>
</comment>
<evidence type="ECO:0000256" key="3">
    <source>
        <dbReference type="ARBA" id="ARBA00022553"/>
    </source>
</evidence>
<dbReference type="OrthoDB" id="9778366at2"/>
<dbReference type="InterPro" id="IPR003594">
    <property type="entry name" value="HATPase_dom"/>
</dbReference>
<keyword evidence="10" id="KW-0175">Coiled coil</keyword>
<dbReference type="RefSeq" id="WP_140593640.1">
    <property type="nucleotide sequence ID" value="NZ_VFWZ01000003.1"/>
</dbReference>
<dbReference type="PROSITE" id="PS50109">
    <property type="entry name" value="HIS_KIN"/>
    <property type="match status" value="1"/>
</dbReference>
<evidence type="ECO:0000256" key="2">
    <source>
        <dbReference type="ARBA" id="ARBA00012438"/>
    </source>
</evidence>
<feature type="chain" id="PRO_5021315702" description="histidine kinase" evidence="12">
    <location>
        <begin position="24"/>
        <end position="684"/>
    </location>
</feature>
<dbReference type="PROSITE" id="PS50005">
    <property type="entry name" value="TPR"/>
    <property type="match status" value="4"/>
</dbReference>
<dbReference type="PROSITE" id="PS50293">
    <property type="entry name" value="TPR_REGION"/>
    <property type="match status" value="1"/>
</dbReference>
<dbReference type="Pfam" id="PF13424">
    <property type="entry name" value="TPR_12"/>
    <property type="match status" value="1"/>
</dbReference>
<evidence type="ECO:0000256" key="10">
    <source>
        <dbReference type="SAM" id="Coils"/>
    </source>
</evidence>
<dbReference type="InterPro" id="IPR011712">
    <property type="entry name" value="Sig_transdc_His_kin_sub3_dim/P"/>
</dbReference>
<dbReference type="GO" id="GO:0046983">
    <property type="term" value="F:protein dimerization activity"/>
    <property type="evidence" value="ECO:0007669"/>
    <property type="project" value="InterPro"/>
</dbReference>